<sequence length="143" mass="15346">MRLYRVESFYTFLLYFCSEANEEKGRPATASPHARPATHGQVMGKALCKGAVGCIQGQPEREASGTRKGRQPPTMAEASPTGVVAPRRGRSAAHGGSSHPLAQPLVARRPQGWPPLGRAAASGQGQPSPAQGQRRRHRRGKRC</sequence>
<dbReference type="AlphaFoldDB" id="A0A427A636"/>
<dbReference type="EMBL" id="AMZH03003656">
    <property type="protein sequence ID" value="RRT71618.1"/>
    <property type="molecule type" value="Genomic_DNA"/>
</dbReference>
<accession>A0A427A636</accession>
<protein>
    <submittedName>
        <fullName evidence="2">Uncharacterized protein</fullName>
    </submittedName>
</protein>
<feature type="compositionally biased region" description="Low complexity" evidence="1">
    <location>
        <begin position="119"/>
        <end position="132"/>
    </location>
</feature>
<feature type="region of interest" description="Disordered" evidence="1">
    <location>
        <begin position="57"/>
        <end position="143"/>
    </location>
</feature>
<proteinExistence type="predicted"/>
<name>A0A427A636_ENSVE</name>
<evidence type="ECO:0000256" key="1">
    <source>
        <dbReference type="SAM" id="MobiDB-lite"/>
    </source>
</evidence>
<evidence type="ECO:0000313" key="3">
    <source>
        <dbReference type="Proteomes" id="UP000287651"/>
    </source>
</evidence>
<reference evidence="2 3" key="1">
    <citation type="journal article" date="2014" name="Agronomy (Basel)">
        <title>A Draft Genome Sequence for Ensete ventricosum, the Drought-Tolerant Tree Against Hunger.</title>
        <authorList>
            <person name="Harrison J."/>
            <person name="Moore K.A."/>
            <person name="Paszkiewicz K."/>
            <person name="Jones T."/>
            <person name="Grant M."/>
            <person name="Ambacheew D."/>
            <person name="Muzemil S."/>
            <person name="Studholme D.J."/>
        </authorList>
    </citation>
    <scope>NUCLEOTIDE SEQUENCE [LARGE SCALE GENOMIC DNA]</scope>
</reference>
<gene>
    <name evidence="2" type="ORF">B296_00003321</name>
</gene>
<organism evidence="2 3">
    <name type="scientific">Ensete ventricosum</name>
    <name type="common">Abyssinian banana</name>
    <name type="synonym">Musa ensete</name>
    <dbReference type="NCBI Taxonomy" id="4639"/>
    <lineage>
        <taxon>Eukaryota</taxon>
        <taxon>Viridiplantae</taxon>
        <taxon>Streptophyta</taxon>
        <taxon>Embryophyta</taxon>
        <taxon>Tracheophyta</taxon>
        <taxon>Spermatophyta</taxon>
        <taxon>Magnoliopsida</taxon>
        <taxon>Liliopsida</taxon>
        <taxon>Zingiberales</taxon>
        <taxon>Musaceae</taxon>
        <taxon>Ensete</taxon>
    </lineage>
</organism>
<feature type="compositionally biased region" description="Basic residues" evidence="1">
    <location>
        <begin position="133"/>
        <end position="143"/>
    </location>
</feature>
<dbReference type="Proteomes" id="UP000287651">
    <property type="component" value="Unassembled WGS sequence"/>
</dbReference>
<evidence type="ECO:0000313" key="2">
    <source>
        <dbReference type="EMBL" id="RRT71618.1"/>
    </source>
</evidence>
<comment type="caution">
    <text evidence="2">The sequence shown here is derived from an EMBL/GenBank/DDBJ whole genome shotgun (WGS) entry which is preliminary data.</text>
</comment>